<evidence type="ECO:0000313" key="3">
    <source>
        <dbReference type="Proteomes" id="UP000635565"/>
    </source>
</evidence>
<keyword evidence="1" id="KW-1133">Transmembrane helix</keyword>
<feature type="transmembrane region" description="Helical" evidence="1">
    <location>
        <begin position="142"/>
        <end position="165"/>
    </location>
</feature>
<dbReference type="Proteomes" id="UP000635565">
    <property type="component" value="Unassembled WGS sequence"/>
</dbReference>
<feature type="transmembrane region" description="Helical" evidence="1">
    <location>
        <begin position="25"/>
        <end position="43"/>
    </location>
</feature>
<feature type="transmembrane region" description="Helical" evidence="1">
    <location>
        <begin position="63"/>
        <end position="82"/>
    </location>
</feature>
<evidence type="ECO:0000313" key="2">
    <source>
        <dbReference type="EMBL" id="GHO86278.1"/>
    </source>
</evidence>
<gene>
    <name evidence="2" type="ORF">KSZ_42840</name>
</gene>
<name>A0ABQ3VKC8_9CHLR</name>
<feature type="transmembrane region" description="Helical" evidence="1">
    <location>
        <begin position="112"/>
        <end position="136"/>
    </location>
</feature>
<reference evidence="2 3" key="1">
    <citation type="journal article" date="2021" name="Int. J. Syst. Evol. Microbiol.">
        <title>Reticulibacter mediterranei gen. nov., sp. nov., within the new family Reticulibacteraceae fam. nov., and Ktedonospora formicarum gen. nov., sp. nov., Ktedonobacter robiniae sp. nov., Dictyobacter formicarum sp. nov. and Dictyobacter arantiisoli sp. nov., belonging to the class Ktedonobacteria.</title>
        <authorList>
            <person name="Yabe S."/>
            <person name="Zheng Y."/>
            <person name="Wang C.M."/>
            <person name="Sakai Y."/>
            <person name="Abe K."/>
            <person name="Yokota A."/>
            <person name="Donadio S."/>
            <person name="Cavaletti L."/>
            <person name="Monciardini P."/>
        </authorList>
    </citation>
    <scope>NUCLEOTIDE SEQUENCE [LARGE SCALE GENOMIC DNA]</scope>
    <source>
        <strain evidence="2 3">SOSP1-9</strain>
    </source>
</reference>
<evidence type="ECO:0000256" key="1">
    <source>
        <dbReference type="SAM" id="Phobius"/>
    </source>
</evidence>
<feature type="transmembrane region" description="Helical" evidence="1">
    <location>
        <begin position="238"/>
        <end position="255"/>
    </location>
</feature>
<dbReference type="RefSeq" id="WP_201363930.1">
    <property type="nucleotide sequence ID" value="NZ_BNJJ01000012.1"/>
</dbReference>
<organism evidence="2 3">
    <name type="scientific">Dictyobacter formicarum</name>
    <dbReference type="NCBI Taxonomy" id="2778368"/>
    <lineage>
        <taxon>Bacteria</taxon>
        <taxon>Bacillati</taxon>
        <taxon>Chloroflexota</taxon>
        <taxon>Ktedonobacteria</taxon>
        <taxon>Ktedonobacterales</taxon>
        <taxon>Dictyobacteraceae</taxon>
        <taxon>Dictyobacter</taxon>
    </lineage>
</organism>
<keyword evidence="1" id="KW-0472">Membrane</keyword>
<keyword evidence="1" id="KW-0812">Transmembrane</keyword>
<sequence length="263" mass="29476">MSNGMTACGGAFRYEFLMQVRRRSLWISLLLVELLQFLIYVRLPHLYDFLHIYFQMPINQTMAQLALMVNTLLPAAFGCLIADRLPRDRRTRVEELFMATLQPSGSRLIGKYFGSVCATLIPIILFLLLGTGFVLYRTGDIACIPLALTAFVIIILPGILFISAFSLACPTIMWVPLYQFCFVGYWFWGNFLGPAHGIPTLTDTILTPSGKFMATGIFGLDSKHTGIVASPTQGWESLSLLVGLAVLVLCVLWLVQRWQQARQ</sequence>
<protein>
    <recommendedName>
        <fullName evidence="4">ABC transporter permease</fullName>
    </recommendedName>
</protein>
<evidence type="ECO:0008006" key="4">
    <source>
        <dbReference type="Google" id="ProtNLM"/>
    </source>
</evidence>
<keyword evidence="3" id="KW-1185">Reference proteome</keyword>
<accession>A0ABQ3VKC8</accession>
<proteinExistence type="predicted"/>
<feature type="transmembrane region" description="Helical" evidence="1">
    <location>
        <begin position="172"/>
        <end position="188"/>
    </location>
</feature>
<comment type="caution">
    <text evidence="2">The sequence shown here is derived from an EMBL/GenBank/DDBJ whole genome shotgun (WGS) entry which is preliminary data.</text>
</comment>
<dbReference type="EMBL" id="BNJJ01000012">
    <property type="protein sequence ID" value="GHO86278.1"/>
    <property type="molecule type" value="Genomic_DNA"/>
</dbReference>